<evidence type="ECO:0000313" key="3">
    <source>
        <dbReference type="Proteomes" id="UP000274131"/>
    </source>
</evidence>
<dbReference type="PROSITE" id="PS50127">
    <property type="entry name" value="UBC_2"/>
    <property type="match status" value="1"/>
</dbReference>
<dbReference type="SUPFAM" id="SSF54495">
    <property type="entry name" value="UBC-like"/>
    <property type="match status" value="1"/>
</dbReference>
<dbReference type="AlphaFoldDB" id="A0A0N4VCB8"/>
<name>A0A0N4VCB8_ENTVE</name>
<evidence type="ECO:0000313" key="4">
    <source>
        <dbReference type="WBParaSite" id="EVEC_0000820701-mRNA-1"/>
    </source>
</evidence>
<dbReference type="InterPro" id="IPR016135">
    <property type="entry name" value="UBQ-conjugating_enzyme/RWD"/>
</dbReference>
<dbReference type="OrthoDB" id="5596422at2759"/>
<dbReference type="EMBL" id="UXUI01009045">
    <property type="protein sequence ID" value="VDD92940.1"/>
    <property type="molecule type" value="Genomic_DNA"/>
</dbReference>
<feature type="domain" description="UBC core" evidence="1">
    <location>
        <begin position="153"/>
        <end position="305"/>
    </location>
</feature>
<evidence type="ECO:0000313" key="2">
    <source>
        <dbReference type="EMBL" id="VDD92940.1"/>
    </source>
</evidence>
<sequence length="445" mass="50841">MRRFVFRRLGLFKEKCVSRWIFVAVVKNLADMALKSHKNSSYNRRRTRSGVLMNSSDILIVFKTRRRYATLFLFCESCYPNVILLPFFNPLARFPKDLLALGNGWQVLMTLSRRFSLQRQTSRESDGLCSAEAFEIAVEMSSGEPLRYSNKTLKDHLILSEYALICQEPVDGLYITPSEKDVTVWFGVLFIRRGIYMGAVLRFTLTLPQEFGMSAELPIVVFDLPVYHPHIDPHTHELEISRYFTDGWQPEKHHIYHVLLIVQRTFFSYDADKATCKNPGAVTMYQENRDGFLEKAQRVIRFFPWEATVHEPLRHRLSGCLSESQMSNSSLLGSLGCSSNSFSASRGKMGFSWVSPAEGLYMSEKPRLLDSPELAGCDRDLFNGKFRRPPASNECCLKNDGCCATLTHGYLDKNQASSGSKVKNFLELCEKEEKNGWDDSETACL</sequence>
<accession>A0A0N4VCB8</accession>
<evidence type="ECO:0000259" key="1">
    <source>
        <dbReference type="PROSITE" id="PS50127"/>
    </source>
</evidence>
<reference evidence="4" key="1">
    <citation type="submission" date="2017-02" db="UniProtKB">
        <authorList>
            <consortium name="WormBaseParasite"/>
        </authorList>
    </citation>
    <scope>IDENTIFICATION</scope>
</reference>
<dbReference type="CDD" id="cd23814">
    <property type="entry name" value="UEV_AKTIP"/>
    <property type="match status" value="1"/>
</dbReference>
<dbReference type="STRING" id="51028.A0A0N4VCB8"/>
<dbReference type="SMART" id="SM00212">
    <property type="entry name" value="UBCc"/>
    <property type="match status" value="1"/>
</dbReference>
<dbReference type="InterPro" id="IPR000608">
    <property type="entry name" value="UBC"/>
</dbReference>
<reference evidence="2 3" key="2">
    <citation type="submission" date="2018-10" db="EMBL/GenBank/DDBJ databases">
        <authorList>
            <consortium name="Pathogen Informatics"/>
        </authorList>
    </citation>
    <scope>NUCLEOTIDE SEQUENCE [LARGE SCALE GENOMIC DNA]</scope>
</reference>
<gene>
    <name evidence="2" type="ORF">EVEC_LOCUS7691</name>
</gene>
<organism evidence="4">
    <name type="scientific">Enterobius vermicularis</name>
    <name type="common">Human pinworm</name>
    <dbReference type="NCBI Taxonomy" id="51028"/>
    <lineage>
        <taxon>Eukaryota</taxon>
        <taxon>Metazoa</taxon>
        <taxon>Ecdysozoa</taxon>
        <taxon>Nematoda</taxon>
        <taxon>Chromadorea</taxon>
        <taxon>Rhabditida</taxon>
        <taxon>Spirurina</taxon>
        <taxon>Oxyuridomorpha</taxon>
        <taxon>Oxyuroidea</taxon>
        <taxon>Oxyuridae</taxon>
        <taxon>Enterobius</taxon>
    </lineage>
</organism>
<keyword evidence="3" id="KW-1185">Reference proteome</keyword>
<protein>
    <submittedName>
        <fullName evidence="4">UBIQUITIN_CONJUGAT_2 domain-containing protein</fullName>
    </submittedName>
</protein>
<dbReference type="Proteomes" id="UP000274131">
    <property type="component" value="Unassembled WGS sequence"/>
</dbReference>
<proteinExistence type="predicted"/>
<dbReference type="Gene3D" id="3.10.110.10">
    <property type="entry name" value="Ubiquitin Conjugating Enzyme"/>
    <property type="match status" value="1"/>
</dbReference>
<dbReference type="Pfam" id="PF00179">
    <property type="entry name" value="UQ_con"/>
    <property type="match status" value="1"/>
</dbReference>
<dbReference type="WBParaSite" id="EVEC_0000820701-mRNA-1">
    <property type="protein sequence ID" value="EVEC_0000820701-mRNA-1"/>
    <property type="gene ID" value="EVEC_0000820701"/>
</dbReference>